<dbReference type="InterPro" id="IPR007046">
    <property type="entry name" value="RNA_pol_sigma_54_core-bd"/>
</dbReference>
<dbReference type="GO" id="GO:0003677">
    <property type="term" value="F:DNA binding"/>
    <property type="evidence" value="ECO:0007669"/>
    <property type="project" value="UniProtKB-KW"/>
</dbReference>
<protein>
    <recommendedName>
        <fullName evidence="9">RNA polymerase sigma-54 factor</fullName>
    </recommendedName>
</protein>
<dbReference type="NCBIfam" id="TIGR02395">
    <property type="entry name" value="rpoN_sigma"/>
    <property type="match status" value="1"/>
</dbReference>
<dbReference type="Pfam" id="PF00309">
    <property type="entry name" value="Sigma54_AID"/>
    <property type="match status" value="1"/>
</dbReference>
<dbReference type="PROSITE" id="PS50044">
    <property type="entry name" value="SIGMA54_3"/>
    <property type="match status" value="1"/>
</dbReference>
<feature type="region of interest" description="Disordered" evidence="10">
    <location>
        <begin position="94"/>
        <end position="113"/>
    </location>
</feature>
<dbReference type="PANTHER" id="PTHR32248">
    <property type="entry name" value="RNA POLYMERASE SIGMA-54 FACTOR"/>
    <property type="match status" value="1"/>
</dbReference>
<dbReference type="InterPro" id="IPR000394">
    <property type="entry name" value="RNA_pol_sigma_54"/>
</dbReference>
<dbReference type="InterPro" id="IPR007634">
    <property type="entry name" value="RNA_pol_sigma_54_DNA-bd"/>
</dbReference>
<evidence type="ECO:0000256" key="1">
    <source>
        <dbReference type="ARBA" id="ARBA00008798"/>
    </source>
</evidence>
<dbReference type="Pfam" id="PF04963">
    <property type="entry name" value="Sigma54_CBD"/>
    <property type="match status" value="1"/>
</dbReference>
<evidence type="ECO:0000259" key="12">
    <source>
        <dbReference type="Pfam" id="PF04963"/>
    </source>
</evidence>
<keyword evidence="2 9" id="KW-0240">DNA-directed RNA polymerase</keyword>
<sequence length="496" mass="54539">MTLANASSSSSLRLQPAQRQHHSVTPRLQHAVRLLQLSSLDFAQEVHDAMGRNPFLELDDSPSEGPPGVDAASDKTEAPAVSNDSIADEAYDAHERDSWQLSPTSPRTSSSDSDISALDLIAESVGMRQHLRSQINVLPLSRRDHALACAIVESLDDDGYLRTELEEIAAISDLEPAVDMAEMQIALKRVQALDPSGVGARNLAECLTLQLHLIDDEGERALAERIIRDHLPRLAQRDVNGLAKALGASPAAVEAACERIRHLDPRPGTKVEAPSVQYITPDVIVKKQRGKWVATLNRAIVPRVKLNQAYASMFQEHRESRHSELAAHLQEARWTVRNVEQRFSTILMVANAILKRQHHFLEFGPMAMKPLGLREIANELGLHESTVSRVTNNKYMATPVGVFELKYFFSREMATVNGGACSATAIRGVIKGMIDGENPSSPLSDAQIARLLVRQGLKVARRTVTKYRQLLKLAPVERRRRRLADGSGVGVALQGA</sequence>
<dbReference type="GO" id="GO:0000428">
    <property type="term" value="C:DNA-directed RNA polymerase complex"/>
    <property type="evidence" value="ECO:0007669"/>
    <property type="project" value="UniProtKB-KW"/>
</dbReference>
<evidence type="ECO:0000256" key="8">
    <source>
        <dbReference type="ARBA" id="ARBA00023163"/>
    </source>
</evidence>
<dbReference type="GO" id="GO:0006352">
    <property type="term" value="P:DNA-templated transcription initiation"/>
    <property type="evidence" value="ECO:0007669"/>
    <property type="project" value="InterPro"/>
</dbReference>
<dbReference type="Gene3D" id="1.10.10.1330">
    <property type="entry name" value="RNA polymerase sigma-54 factor, core-binding domain"/>
    <property type="match status" value="1"/>
</dbReference>
<dbReference type="AlphaFoldDB" id="A0A7Y6NKX2"/>
<dbReference type="RefSeq" id="WP_176066466.1">
    <property type="nucleotide sequence ID" value="NZ_JABWMJ010000002.1"/>
</dbReference>
<keyword evidence="7 9" id="KW-0238">DNA-binding</keyword>
<dbReference type="PRINTS" id="PR00045">
    <property type="entry name" value="SIGMA54FCT"/>
</dbReference>
<organism evidence="13 14">
    <name type="scientific">Piscinibacter koreensis</name>
    <dbReference type="NCBI Taxonomy" id="2742824"/>
    <lineage>
        <taxon>Bacteria</taxon>
        <taxon>Pseudomonadati</taxon>
        <taxon>Pseudomonadota</taxon>
        <taxon>Betaproteobacteria</taxon>
        <taxon>Burkholderiales</taxon>
        <taxon>Sphaerotilaceae</taxon>
        <taxon>Piscinibacter</taxon>
    </lineage>
</organism>
<evidence type="ECO:0000256" key="7">
    <source>
        <dbReference type="ARBA" id="ARBA00023125"/>
    </source>
</evidence>
<name>A0A7Y6NKX2_9BURK</name>
<dbReference type="Pfam" id="PF04552">
    <property type="entry name" value="Sigma54_DBD"/>
    <property type="match status" value="1"/>
</dbReference>
<comment type="function">
    <text evidence="9">Sigma factors are initiation factors that promote the attachment of RNA polymerase to specific initiation sites and are then released.</text>
</comment>
<comment type="similarity">
    <text evidence="1 9">Belongs to the sigma-54 factor family.</text>
</comment>
<evidence type="ECO:0000256" key="5">
    <source>
        <dbReference type="ARBA" id="ARBA00023015"/>
    </source>
</evidence>
<dbReference type="NCBIfam" id="NF009118">
    <property type="entry name" value="PRK12469.1"/>
    <property type="match status" value="1"/>
</dbReference>
<feature type="compositionally biased region" description="Low complexity" evidence="10">
    <location>
        <begin position="101"/>
        <end position="113"/>
    </location>
</feature>
<evidence type="ECO:0000256" key="2">
    <source>
        <dbReference type="ARBA" id="ARBA00022478"/>
    </source>
</evidence>
<gene>
    <name evidence="13" type="ORF">HQN59_04290</name>
</gene>
<dbReference type="EMBL" id="JABWMJ010000002">
    <property type="protein sequence ID" value="NUZ04976.1"/>
    <property type="molecule type" value="Genomic_DNA"/>
</dbReference>
<dbReference type="GO" id="GO:0001216">
    <property type="term" value="F:DNA-binding transcription activator activity"/>
    <property type="evidence" value="ECO:0007669"/>
    <property type="project" value="InterPro"/>
</dbReference>
<evidence type="ECO:0000256" key="9">
    <source>
        <dbReference type="PIRNR" id="PIRNR000774"/>
    </source>
</evidence>
<keyword evidence="8 9" id="KW-0804">Transcription</keyword>
<feature type="domain" description="RNA polymerase sigma factor 54 core-binding" evidence="12">
    <location>
        <begin position="121"/>
        <end position="310"/>
    </location>
</feature>
<evidence type="ECO:0000256" key="4">
    <source>
        <dbReference type="ARBA" id="ARBA00022695"/>
    </source>
</evidence>
<proteinExistence type="inferred from homology"/>
<dbReference type="Gene3D" id="1.10.10.60">
    <property type="entry name" value="Homeodomain-like"/>
    <property type="match status" value="1"/>
</dbReference>
<dbReference type="PROSITE" id="PS00717">
    <property type="entry name" value="SIGMA54_1"/>
    <property type="match status" value="1"/>
</dbReference>
<dbReference type="InterPro" id="IPR038709">
    <property type="entry name" value="RpoN_core-bd_sf"/>
</dbReference>
<dbReference type="GO" id="GO:0016987">
    <property type="term" value="F:sigma factor activity"/>
    <property type="evidence" value="ECO:0007669"/>
    <property type="project" value="UniProtKB-KW"/>
</dbReference>
<evidence type="ECO:0000256" key="6">
    <source>
        <dbReference type="ARBA" id="ARBA00023082"/>
    </source>
</evidence>
<keyword evidence="6 9" id="KW-0731">Sigma factor</keyword>
<keyword evidence="14" id="KW-1185">Reference proteome</keyword>
<evidence type="ECO:0000313" key="14">
    <source>
        <dbReference type="Proteomes" id="UP000529637"/>
    </source>
</evidence>
<reference evidence="13 14" key="1">
    <citation type="submission" date="2020-06" db="EMBL/GenBank/DDBJ databases">
        <title>Schlegella sp. ID0723 isolated from air conditioner.</title>
        <authorList>
            <person name="Kim D.Y."/>
            <person name="Kim D.-U."/>
        </authorList>
    </citation>
    <scope>NUCLEOTIDE SEQUENCE [LARGE SCALE GENOMIC DNA]</scope>
    <source>
        <strain evidence="13 14">ID0723</strain>
    </source>
</reference>
<dbReference type="PROSITE" id="PS00718">
    <property type="entry name" value="SIGMA54_2"/>
    <property type="match status" value="1"/>
</dbReference>
<keyword evidence="4 9" id="KW-0548">Nucleotidyltransferase</keyword>
<evidence type="ECO:0000256" key="3">
    <source>
        <dbReference type="ARBA" id="ARBA00022679"/>
    </source>
</evidence>
<keyword evidence="5 9" id="KW-0805">Transcription regulation</keyword>
<evidence type="ECO:0000313" key="13">
    <source>
        <dbReference type="EMBL" id="NUZ04976.1"/>
    </source>
</evidence>
<comment type="caution">
    <text evidence="13">The sequence shown here is derived from an EMBL/GenBank/DDBJ whole genome shotgun (WGS) entry which is preliminary data.</text>
</comment>
<dbReference type="Proteomes" id="UP000529637">
    <property type="component" value="Unassembled WGS sequence"/>
</dbReference>
<feature type="domain" description="RNA polymerase sigma factor 54 DNA-binding" evidence="11">
    <location>
        <begin position="324"/>
        <end position="481"/>
    </location>
</feature>
<evidence type="ECO:0000259" key="11">
    <source>
        <dbReference type="Pfam" id="PF04552"/>
    </source>
</evidence>
<dbReference type="PANTHER" id="PTHR32248:SF4">
    <property type="entry name" value="RNA POLYMERASE SIGMA-54 FACTOR"/>
    <property type="match status" value="1"/>
</dbReference>
<keyword evidence="3 9" id="KW-0808">Transferase</keyword>
<dbReference type="NCBIfam" id="NF004595">
    <property type="entry name" value="PRK05932.1-2"/>
    <property type="match status" value="1"/>
</dbReference>
<feature type="region of interest" description="Disordered" evidence="10">
    <location>
        <begin position="1"/>
        <end position="25"/>
    </location>
</feature>
<feature type="region of interest" description="Disordered" evidence="10">
    <location>
        <begin position="53"/>
        <end position="82"/>
    </location>
</feature>
<dbReference type="PIRSF" id="PIRSF000774">
    <property type="entry name" value="RpoN"/>
    <property type="match status" value="1"/>
</dbReference>
<dbReference type="GO" id="GO:0016779">
    <property type="term" value="F:nucleotidyltransferase activity"/>
    <property type="evidence" value="ECO:0007669"/>
    <property type="project" value="UniProtKB-KW"/>
</dbReference>
<evidence type="ECO:0000256" key="10">
    <source>
        <dbReference type="SAM" id="MobiDB-lite"/>
    </source>
</evidence>
<accession>A0A7Y6NKX2</accession>